<evidence type="ECO:0000259" key="6">
    <source>
        <dbReference type="PROSITE" id="PS50865"/>
    </source>
</evidence>
<dbReference type="SUPFAM" id="SSF144232">
    <property type="entry name" value="HIT/MYND zinc finger-like"/>
    <property type="match status" value="1"/>
</dbReference>
<feature type="domain" description="MYND-type" evidence="6">
    <location>
        <begin position="7"/>
        <end position="43"/>
    </location>
</feature>
<dbReference type="Proteomes" id="UP000324800">
    <property type="component" value="Unassembled WGS sequence"/>
</dbReference>
<evidence type="ECO:0000256" key="3">
    <source>
        <dbReference type="ARBA" id="ARBA00022833"/>
    </source>
</evidence>
<name>A0A5J4VUS4_9EUKA</name>
<dbReference type="EMBL" id="SNRW01004838">
    <property type="protein sequence ID" value="KAA6386368.1"/>
    <property type="molecule type" value="Genomic_DNA"/>
</dbReference>
<sequence length="386" mass="44222">MDLKSTCAVCTKECTQRYARCRSVAYCSKEHQAQHWNEHKQQCKILQQLLQTKDSLLMSSNTEEYEPKSSDSIPQSTKDHEEDFDRKIPDNQKFKYVGDGKFIELNKEEETLDHEGNSDQTSNAKLKEDITIPDPEIPTWEQIYISNQDDSCETDFNQNSSFKHFSSCFIAVCSEIPSNTIGNDFHIWLSAFGELSDLWIEKQNGYKNRSALALFASSDVLSQNLNGLLIKQLKNNINGQFPPKGKAEIIDILCGLASNKENIDEISSDHFALTVSELSKSTNEELKSYSLELLLILAENGNKQLQLEILKSIGDLGFLQLLGMSDLQLDDRVVNQTLKWNHITQMILIWQFIQARKEFKSSNEQKKKEILDQKEHQKPMIIFAIQ</sequence>
<organism evidence="7 8">
    <name type="scientific">Streblomastix strix</name>
    <dbReference type="NCBI Taxonomy" id="222440"/>
    <lineage>
        <taxon>Eukaryota</taxon>
        <taxon>Metamonada</taxon>
        <taxon>Preaxostyla</taxon>
        <taxon>Oxymonadida</taxon>
        <taxon>Streblomastigidae</taxon>
        <taxon>Streblomastix</taxon>
    </lineage>
</organism>
<dbReference type="Gene3D" id="6.10.140.2220">
    <property type="match status" value="1"/>
</dbReference>
<gene>
    <name evidence="7" type="ORF">EZS28_018103</name>
</gene>
<keyword evidence="3" id="KW-0862">Zinc</keyword>
<dbReference type="InterPro" id="IPR002893">
    <property type="entry name" value="Znf_MYND"/>
</dbReference>
<comment type="caution">
    <text evidence="7">The sequence shown here is derived from an EMBL/GenBank/DDBJ whole genome shotgun (WGS) entry which is preliminary data.</text>
</comment>
<proteinExistence type="predicted"/>
<dbReference type="Pfam" id="PF01753">
    <property type="entry name" value="zf-MYND"/>
    <property type="match status" value="1"/>
</dbReference>
<evidence type="ECO:0000256" key="2">
    <source>
        <dbReference type="ARBA" id="ARBA00022771"/>
    </source>
</evidence>
<feature type="region of interest" description="Disordered" evidence="5">
    <location>
        <begin position="60"/>
        <end position="83"/>
    </location>
</feature>
<evidence type="ECO:0000256" key="5">
    <source>
        <dbReference type="SAM" id="MobiDB-lite"/>
    </source>
</evidence>
<dbReference type="OrthoDB" id="432970at2759"/>
<keyword evidence="1" id="KW-0479">Metal-binding</keyword>
<dbReference type="PROSITE" id="PS50865">
    <property type="entry name" value="ZF_MYND_2"/>
    <property type="match status" value="1"/>
</dbReference>
<dbReference type="GO" id="GO:0008270">
    <property type="term" value="F:zinc ion binding"/>
    <property type="evidence" value="ECO:0007669"/>
    <property type="project" value="UniProtKB-KW"/>
</dbReference>
<evidence type="ECO:0000256" key="1">
    <source>
        <dbReference type="ARBA" id="ARBA00022723"/>
    </source>
</evidence>
<protein>
    <recommendedName>
        <fullName evidence="6">MYND-type domain-containing protein</fullName>
    </recommendedName>
</protein>
<accession>A0A5J4VUS4</accession>
<keyword evidence="2 4" id="KW-0863">Zinc-finger</keyword>
<evidence type="ECO:0000313" key="7">
    <source>
        <dbReference type="EMBL" id="KAA6386368.1"/>
    </source>
</evidence>
<evidence type="ECO:0000313" key="8">
    <source>
        <dbReference type="Proteomes" id="UP000324800"/>
    </source>
</evidence>
<evidence type="ECO:0000256" key="4">
    <source>
        <dbReference type="PROSITE-ProRule" id="PRU00134"/>
    </source>
</evidence>
<dbReference type="AlphaFoldDB" id="A0A5J4VUS4"/>
<reference evidence="7 8" key="1">
    <citation type="submission" date="2019-03" db="EMBL/GenBank/DDBJ databases">
        <title>Single cell metagenomics reveals metabolic interactions within the superorganism composed of flagellate Streblomastix strix and complex community of Bacteroidetes bacteria on its surface.</title>
        <authorList>
            <person name="Treitli S.C."/>
            <person name="Kolisko M."/>
            <person name="Husnik F."/>
            <person name="Keeling P."/>
            <person name="Hampl V."/>
        </authorList>
    </citation>
    <scope>NUCLEOTIDE SEQUENCE [LARGE SCALE GENOMIC DNA]</scope>
    <source>
        <strain evidence="7">ST1C</strain>
    </source>
</reference>